<dbReference type="InterPro" id="IPR005018">
    <property type="entry name" value="DOMON_domain"/>
</dbReference>
<dbReference type="STRING" id="3871.A0A4P1RR31"/>
<feature type="domain" description="DOMON" evidence="7">
    <location>
        <begin position="57"/>
        <end position="182"/>
    </location>
</feature>
<keyword evidence="2" id="KW-0813">Transport</keyword>
<evidence type="ECO:0000256" key="5">
    <source>
        <dbReference type="ARBA" id="ARBA00023136"/>
    </source>
</evidence>
<dbReference type="Gramene" id="OIW16364">
    <property type="protein sequence ID" value="OIW16364"/>
    <property type="gene ID" value="TanjilG_19080"/>
</dbReference>
<dbReference type="Pfam" id="PF04526">
    <property type="entry name" value="DUF568"/>
    <property type="match status" value="1"/>
</dbReference>
<keyword evidence="3 6" id="KW-0732">Signal</keyword>
<dbReference type="PANTHER" id="PTHR23130">
    <property type="entry name" value="CYTOCHROME B561 AND DOMON DOMAIN-CONTAINING PROTEIN"/>
    <property type="match status" value="1"/>
</dbReference>
<organism evidence="8 9">
    <name type="scientific">Lupinus angustifolius</name>
    <name type="common">Narrow-leaved blue lupine</name>
    <dbReference type="NCBI Taxonomy" id="3871"/>
    <lineage>
        <taxon>Eukaryota</taxon>
        <taxon>Viridiplantae</taxon>
        <taxon>Streptophyta</taxon>
        <taxon>Embryophyta</taxon>
        <taxon>Tracheophyta</taxon>
        <taxon>Spermatophyta</taxon>
        <taxon>Magnoliopsida</taxon>
        <taxon>eudicotyledons</taxon>
        <taxon>Gunneridae</taxon>
        <taxon>Pentapetalae</taxon>
        <taxon>rosids</taxon>
        <taxon>fabids</taxon>
        <taxon>Fabales</taxon>
        <taxon>Fabaceae</taxon>
        <taxon>Papilionoideae</taxon>
        <taxon>50 kb inversion clade</taxon>
        <taxon>genistoids sensu lato</taxon>
        <taxon>core genistoids</taxon>
        <taxon>Genisteae</taxon>
        <taxon>Lupinus</taxon>
    </lineage>
</organism>
<comment type="subcellular location">
    <subcellularLocation>
        <location evidence="1">Membrane</location>
    </subcellularLocation>
</comment>
<evidence type="ECO:0000313" key="9">
    <source>
        <dbReference type="Proteomes" id="UP000188354"/>
    </source>
</evidence>
<evidence type="ECO:0000259" key="7">
    <source>
        <dbReference type="PROSITE" id="PS50836"/>
    </source>
</evidence>
<keyword evidence="4" id="KW-0249">Electron transport</keyword>
<dbReference type="GO" id="GO:0016020">
    <property type="term" value="C:membrane"/>
    <property type="evidence" value="ECO:0007669"/>
    <property type="project" value="UniProtKB-SubCell"/>
</dbReference>
<dbReference type="InterPro" id="IPR045265">
    <property type="entry name" value="AIR12_DOMON"/>
</dbReference>
<dbReference type="Proteomes" id="UP000188354">
    <property type="component" value="Chromosome LG02"/>
</dbReference>
<feature type="signal peptide" evidence="6">
    <location>
        <begin position="1"/>
        <end position="31"/>
    </location>
</feature>
<evidence type="ECO:0000256" key="3">
    <source>
        <dbReference type="ARBA" id="ARBA00022729"/>
    </source>
</evidence>
<name>A0A4P1RR31_LUPAN</name>
<reference evidence="8 9" key="1">
    <citation type="journal article" date="2017" name="Plant Biotechnol. J.">
        <title>A comprehensive draft genome sequence for lupin (Lupinus angustifolius), an emerging health food: insights into plant-microbe interactions and legume evolution.</title>
        <authorList>
            <person name="Hane J.K."/>
            <person name="Ming Y."/>
            <person name="Kamphuis L.G."/>
            <person name="Nelson M.N."/>
            <person name="Garg G."/>
            <person name="Atkins C.A."/>
            <person name="Bayer P.E."/>
            <person name="Bravo A."/>
            <person name="Bringans S."/>
            <person name="Cannon S."/>
            <person name="Edwards D."/>
            <person name="Foley R."/>
            <person name="Gao L.L."/>
            <person name="Harrison M.J."/>
            <person name="Huang W."/>
            <person name="Hurgobin B."/>
            <person name="Li S."/>
            <person name="Liu C.W."/>
            <person name="McGrath A."/>
            <person name="Morahan G."/>
            <person name="Murray J."/>
            <person name="Weller J."/>
            <person name="Jian J."/>
            <person name="Singh K.B."/>
        </authorList>
    </citation>
    <scope>NUCLEOTIDE SEQUENCE [LARGE SCALE GENOMIC DNA]</scope>
    <source>
        <strain evidence="9">cv. Tanjil</strain>
        <tissue evidence="8">Whole plant</tissue>
    </source>
</reference>
<sequence>MVKKGQESMSPSSNLLLLTIFILAFLSIAFGEQSCSEDFIRLIHKRNITNCKTLRTQGAEFAWNYHYNGTNSTILDILFGARINSNEGWIAWGVNPGERAEMIGTKAIIGIKHSDGSMIVNTYDITIETKHGCKLLPSSIGLEVTKKSMENDAVSELYTISARVVLPKEYNITRLNHVWQLGHAIGDGNQPLKHPTTLHNVDSTETINLSSSIGTSTGQYRSYLRSRNP</sequence>
<dbReference type="PANTHER" id="PTHR23130:SF175">
    <property type="entry name" value="CYTOCHROME B561 AND DOMON DOMAIN-CONTAINING PROTEIN"/>
    <property type="match status" value="1"/>
</dbReference>
<keyword evidence="9" id="KW-1185">Reference proteome</keyword>
<proteinExistence type="predicted"/>
<evidence type="ECO:0000256" key="4">
    <source>
        <dbReference type="ARBA" id="ARBA00022982"/>
    </source>
</evidence>
<accession>A0A4P1RR31</accession>
<dbReference type="PROSITE" id="PS50836">
    <property type="entry name" value="DOMON"/>
    <property type="match status" value="1"/>
</dbReference>
<feature type="chain" id="PRO_5020035008" description="DOMON domain-containing protein" evidence="6">
    <location>
        <begin position="32"/>
        <end position="229"/>
    </location>
</feature>
<dbReference type="AlphaFoldDB" id="A0A4P1RR31"/>
<evidence type="ECO:0000313" key="8">
    <source>
        <dbReference type="EMBL" id="OIW16364.1"/>
    </source>
</evidence>
<keyword evidence="5" id="KW-0472">Membrane</keyword>
<gene>
    <name evidence="8" type="ORF">TanjilG_19080</name>
</gene>
<protein>
    <recommendedName>
        <fullName evidence="7">DOMON domain-containing protein</fullName>
    </recommendedName>
</protein>
<evidence type="ECO:0000256" key="2">
    <source>
        <dbReference type="ARBA" id="ARBA00022448"/>
    </source>
</evidence>
<evidence type="ECO:0000256" key="6">
    <source>
        <dbReference type="SAM" id="SignalP"/>
    </source>
</evidence>
<evidence type="ECO:0000256" key="1">
    <source>
        <dbReference type="ARBA" id="ARBA00004370"/>
    </source>
</evidence>
<dbReference type="EMBL" id="CM007362">
    <property type="protein sequence ID" value="OIW16364.1"/>
    <property type="molecule type" value="Genomic_DNA"/>
</dbReference>